<sequence>MVSFTVNGVKHQTDKSINLLEYLRKDLQITSAKDGCSAGACGTCTVLVDGKKTKACLVKMHTLQDKAIITVEGLSKREQDVYAYAFGKAGAVQCGFCIPGMVMSAKSLLDENLEPSREDIKKAIMGNICRCTGYVKIEDAILLAASMLKDNTPIPEETSTAKMGEHFIRIDAREKTLGTGIYVDDMHIDGMVYAKALRTKYPRAKIHKINIEPALKHPDVIRILTAKDVPFNKTGHIVPDWDVMIAEGDITRYIGDALALVATHKEESLDAVLALIEVEYEELAVMDTPQKSLEANAPLLHPNGNVVSRQHIVRGDVDKAFAEADHVVTHKYSVPMTDHAFMEPECAIAMPMGEDGVLLYTGSQSVYDEQHEIARMLQIPEEKVRSQSQLVGGGFGGKEDMSVQHHAALMAYLIKKPVKVKFSRQESLEIHTKRHAMEMEFTTSCTKDGIITGLRAHIISDCGAYASLAGPVLQRACTHAAGPYNYQNIDVSGESVYTNNVPGGAFRGFGVTQSCFAMEQNINAMATLCGIDPWEMRYRNAIRPGQELPNGQIASEDTAFVECLEAVKDEFYRWPFAGIAGAMKNSGIGVGLPDIGRCHLLIKEGKVHVQTSAACIGQGLATVCVTMICQTIDIDPRLIIVEKPDTAVTPNSGTTTASRQTLFTGEATRQAAIQLGQALKTQSLAELEGRLFIGEYSGVTDKFGSDLPNPKSHIAYGYGVQVVIVDESKKVTKVIAAHDVGRVVNPDALTGQIEGGVVMGLGYAFTENFVQESGYVKTKYGTLGLLRATQVPEIEVILVEKADKNGLAYGAKGIGEICAVPTAPAAALACQRVDGMLRTSLPMQQTGYRK</sequence>
<dbReference type="InterPro" id="IPR036856">
    <property type="entry name" value="Ald_Oxase/Xan_DH_a/b_sf"/>
</dbReference>
<dbReference type="SUPFAM" id="SSF54292">
    <property type="entry name" value="2Fe-2S ferredoxin-like"/>
    <property type="match status" value="1"/>
</dbReference>
<dbReference type="SUPFAM" id="SSF54665">
    <property type="entry name" value="CO dehydrogenase molybdoprotein N-domain-like"/>
    <property type="match status" value="1"/>
</dbReference>
<dbReference type="SMART" id="SM01008">
    <property type="entry name" value="Ald_Xan_dh_C"/>
    <property type="match status" value="1"/>
</dbReference>
<dbReference type="GO" id="GO:0004854">
    <property type="term" value="F:xanthine dehydrogenase activity"/>
    <property type="evidence" value="ECO:0007669"/>
    <property type="project" value="UniProtKB-EC"/>
</dbReference>
<keyword evidence="4" id="KW-0408">Iron</keyword>
<dbReference type="PROSITE" id="PS51085">
    <property type="entry name" value="2FE2S_FER_2"/>
    <property type="match status" value="1"/>
</dbReference>
<dbReference type="SUPFAM" id="SSF56003">
    <property type="entry name" value="Molybdenum cofactor-binding domain"/>
    <property type="match status" value="1"/>
</dbReference>
<dbReference type="PANTHER" id="PTHR11908">
    <property type="entry name" value="XANTHINE DEHYDROGENASE"/>
    <property type="match status" value="1"/>
</dbReference>
<evidence type="ECO:0000313" key="7">
    <source>
        <dbReference type="Proteomes" id="UP000711995"/>
    </source>
</evidence>
<dbReference type="AlphaFoldDB" id="A0A968GD03"/>
<evidence type="ECO:0000313" key="6">
    <source>
        <dbReference type="EMBL" id="NIZ41333.1"/>
    </source>
</evidence>
<dbReference type="Pfam" id="PF00111">
    <property type="entry name" value="Fer2"/>
    <property type="match status" value="1"/>
</dbReference>
<dbReference type="InterPro" id="IPR046867">
    <property type="entry name" value="AldOxase/xan_DH_MoCoBD2"/>
</dbReference>
<dbReference type="Gene3D" id="3.30.365.10">
    <property type="entry name" value="Aldehyde oxidase/xanthine dehydrogenase, molybdopterin binding domain"/>
    <property type="match status" value="5"/>
</dbReference>
<evidence type="ECO:0000259" key="5">
    <source>
        <dbReference type="PROSITE" id="PS51085"/>
    </source>
</evidence>
<comment type="caution">
    <text evidence="6">The sequence shown here is derived from an EMBL/GenBank/DDBJ whole genome shotgun (WGS) entry which is preliminary data.</text>
</comment>
<dbReference type="Proteomes" id="UP000711995">
    <property type="component" value="Unassembled WGS sequence"/>
</dbReference>
<evidence type="ECO:0000256" key="4">
    <source>
        <dbReference type="ARBA" id="ARBA00023004"/>
    </source>
</evidence>
<dbReference type="InterPro" id="IPR002888">
    <property type="entry name" value="2Fe-2S-bd"/>
</dbReference>
<dbReference type="Gene3D" id="3.10.20.30">
    <property type="match status" value="1"/>
</dbReference>
<dbReference type="InterPro" id="IPR017697">
    <property type="entry name" value="Xdh"/>
</dbReference>
<dbReference type="NCBIfam" id="TIGR03311">
    <property type="entry name" value="Se_dep_XDH"/>
    <property type="match status" value="1"/>
</dbReference>
<feature type="domain" description="2Fe-2S ferredoxin-type" evidence="5">
    <location>
        <begin position="1"/>
        <end position="74"/>
    </location>
</feature>
<proteinExistence type="inferred from homology"/>
<dbReference type="InterPro" id="IPR036884">
    <property type="entry name" value="2Fe-2S-bd_dom_sf"/>
</dbReference>
<dbReference type="PROSITE" id="PS00197">
    <property type="entry name" value="2FE2S_FER_1"/>
    <property type="match status" value="1"/>
</dbReference>
<dbReference type="Pfam" id="PF20256">
    <property type="entry name" value="MoCoBD_2"/>
    <property type="match status" value="2"/>
</dbReference>
<protein>
    <submittedName>
        <fullName evidence="6">Selenium-dependent xanthine dehydrogenase</fullName>
        <ecNumber evidence="6">1.17.1.4</ecNumber>
    </submittedName>
</protein>
<dbReference type="InterPro" id="IPR008274">
    <property type="entry name" value="AldOxase/xan_DH_MoCoBD1"/>
</dbReference>
<comment type="similarity">
    <text evidence="1">Belongs to the xanthine dehydrogenase family.</text>
</comment>
<dbReference type="InterPro" id="IPR016208">
    <property type="entry name" value="Ald_Oxase/xanthine_DH-like"/>
</dbReference>
<keyword evidence="7" id="KW-1185">Reference proteome</keyword>
<dbReference type="Pfam" id="PF01315">
    <property type="entry name" value="Ald_Xan_dh_C"/>
    <property type="match status" value="1"/>
</dbReference>
<accession>A0A968GD03</accession>
<dbReference type="Pfam" id="PF01799">
    <property type="entry name" value="Fer2_2"/>
    <property type="match status" value="1"/>
</dbReference>
<dbReference type="InterPro" id="IPR037165">
    <property type="entry name" value="AldOxase/xan_DH_Mopterin-bd_sf"/>
</dbReference>
<dbReference type="EC" id="1.17.1.4" evidence="6"/>
<dbReference type="Gene3D" id="3.90.1170.50">
    <property type="entry name" value="Aldehyde oxidase/xanthine dehydrogenase, a/b hammerhead"/>
    <property type="match status" value="1"/>
</dbReference>
<keyword evidence="3 6" id="KW-0560">Oxidoreductase</keyword>
<dbReference type="InterPro" id="IPR001041">
    <property type="entry name" value="2Fe-2S_ferredoxin-type"/>
</dbReference>
<dbReference type="GO" id="GO:0005506">
    <property type="term" value="F:iron ion binding"/>
    <property type="evidence" value="ECO:0007669"/>
    <property type="project" value="InterPro"/>
</dbReference>
<evidence type="ECO:0000256" key="1">
    <source>
        <dbReference type="ARBA" id="ARBA00006849"/>
    </source>
</evidence>
<dbReference type="EMBL" id="JAATLJ010000002">
    <property type="protein sequence ID" value="NIZ41333.1"/>
    <property type="molecule type" value="Genomic_DNA"/>
</dbReference>
<dbReference type="SUPFAM" id="SSF47741">
    <property type="entry name" value="CO dehydrogenase ISP C-domain like"/>
    <property type="match status" value="1"/>
</dbReference>
<dbReference type="InterPro" id="IPR012675">
    <property type="entry name" value="Beta-grasp_dom_sf"/>
</dbReference>
<dbReference type="InterPro" id="IPR000674">
    <property type="entry name" value="Ald_Oxase/Xan_DH_a/b"/>
</dbReference>
<dbReference type="RefSeq" id="WP_167700950.1">
    <property type="nucleotide sequence ID" value="NZ_CP118175.1"/>
</dbReference>
<dbReference type="InterPro" id="IPR006058">
    <property type="entry name" value="2Fe2S_fd_BS"/>
</dbReference>
<dbReference type="GO" id="GO:0051537">
    <property type="term" value="F:2 iron, 2 sulfur cluster binding"/>
    <property type="evidence" value="ECO:0007669"/>
    <property type="project" value="InterPro"/>
</dbReference>
<dbReference type="InterPro" id="IPR036010">
    <property type="entry name" value="2Fe-2S_ferredoxin-like_sf"/>
</dbReference>
<dbReference type="PANTHER" id="PTHR11908:SF157">
    <property type="entry name" value="XANTHINE DEHYDROGENASE SUBUNIT D-RELATED"/>
    <property type="match status" value="1"/>
</dbReference>
<name>A0A968GD03_9SPIO</name>
<organism evidence="6 7">
    <name type="scientific">Entomospira entomophila</name>
    <dbReference type="NCBI Taxonomy" id="2719988"/>
    <lineage>
        <taxon>Bacteria</taxon>
        <taxon>Pseudomonadati</taxon>
        <taxon>Spirochaetota</taxon>
        <taxon>Spirochaetia</taxon>
        <taxon>Spirochaetales</taxon>
        <taxon>Spirochaetaceae</taxon>
        <taxon>Entomospira</taxon>
    </lineage>
</organism>
<gene>
    <name evidence="6" type="primary">xdh</name>
    <name evidence="6" type="ORF">HCT14_07425</name>
</gene>
<dbReference type="Pfam" id="PF02738">
    <property type="entry name" value="MoCoBD_1"/>
    <property type="match status" value="1"/>
</dbReference>
<reference evidence="6 7" key="1">
    <citation type="submission" date="2020-03" db="EMBL/GenBank/DDBJ databases">
        <title>Spirochaetal bacteria isolated from arthropods constitute a novel genus Entomospira genus novum within the order Spirochaetales.</title>
        <authorList>
            <person name="Grana-Miraglia L."/>
            <person name="Sikutova S."/>
            <person name="Fingerle V."/>
            <person name="Sing A."/>
            <person name="Castillo-Ramirez S."/>
            <person name="Margos G."/>
            <person name="Rudolf I."/>
        </authorList>
    </citation>
    <scope>NUCLEOTIDE SEQUENCE [LARGE SCALE GENOMIC DNA]</scope>
    <source>
        <strain evidence="6 7">BR193</strain>
    </source>
</reference>
<keyword evidence="2" id="KW-0479">Metal-binding</keyword>
<evidence type="ECO:0000256" key="3">
    <source>
        <dbReference type="ARBA" id="ARBA00023002"/>
    </source>
</evidence>
<dbReference type="Gene3D" id="1.10.150.120">
    <property type="entry name" value="[2Fe-2S]-binding domain"/>
    <property type="match status" value="1"/>
</dbReference>
<evidence type="ECO:0000256" key="2">
    <source>
        <dbReference type="ARBA" id="ARBA00022723"/>
    </source>
</evidence>